<organism evidence="5 6">
    <name type="scientific">Roseiconus lacunae</name>
    <dbReference type="NCBI Taxonomy" id="2605694"/>
    <lineage>
        <taxon>Bacteria</taxon>
        <taxon>Pseudomonadati</taxon>
        <taxon>Planctomycetota</taxon>
        <taxon>Planctomycetia</taxon>
        <taxon>Pirellulales</taxon>
        <taxon>Pirellulaceae</taxon>
        <taxon>Roseiconus</taxon>
    </lineage>
</organism>
<dbReference type="EMBL" id="JASZZN010000002">
    <property type="protein sequence ID" value="MDM4014548.1"/>
    <property type="molecule type" value="Genomic_DNA"/>
</dbReference>
<name>A0ABT7PDG6_9BACT</name>
<gene>
    <name evidence="5" type="ORF">QTN89_03830</name>
</gene>
<dbReference type="Pfam" id="PF00534">
    <property type="entry name" value="Glycos_transf_1"/>
    <property type="match status" value="1"/>
</dbReference>
<keyword evidence="1 5" id="KW-0328">Glycosyltransferase</keyword>
<accession>A0ABT7PDG6</accession>
<dbReference type="InterPro" id="IPR001296">
    <property type="entry name" value="Glyco_trans_1"/>
</dbReference>
<feature type="domain" description="Glycosyltransferase subfamily 4-like N-terminal" evidence="4">
    <location>
        <begin position="13"/>
        <end position="179"/>
    </location>
</feature>
<keyword evidence="6" id="KW-1185">Reference proteome</keyword>
<dbReference type="RefSeq" id="WP_289162255.1">
    <property type="nucleotide sequence ID" value="NZ_JASZZN010000002.1"/>
</dbReference>
<dbReference type="PANTHER" id="PTHR12526">
    <property type="entry name" value="GLYCOSYLTRANSFERASE"/>
    <property type="match status" value="1"/>
</dbReference>
<reference evidence="5 6" key="1">
    <citation type="submission" date="2023-06" db="EMBL/GenBank/DDBJ databases">
        <title>Roseiconus lacunae JC819 isolated from Gulf of Mannar region, Tamil Nadu.</title>
        <authorList>
            <person name="Pk S."/>
            <person name="Ch S."/>
            <person name="Ch V.R."/>
        </authorList>
    </citation>
    <scope>NUCLEOTIDE SEQUENCE [LARGE SCALE GENOMIC DNA]</scope>
    <source>
        <strain evidence="5 6">JC819</strain>
    </source>
</reference>
<evidence type="ECO:0000256" key="2">
    <source>
        <dbReference type="ARBA" id="ARBA00022679"/>
    </source>
</evidence>
<evidence type="ECO:0000313" key="5">
    <source>
        <dbReference type="EMBL" id="MDM4014548.1"/>
    </source>
</evidence>
<evidence type="ECO:0000313" key="6">
    <source>
        <dbReference type="Proteomes" id="UP001239462"/>
    </source>
</evidence>
<dbReference type="Pfam" id="PF13439">
    <property type="entry name" value="Glyco_transf_4"/>
    <property type="match status" value="1"/>
</dbReference>
<evidence type="ECO:0000256" key="1">
    <source>
        <dbReference type="ARBA" id="ARBA00022676"/>
    </source>
</evidence>
<dbReference type="Gene3D" id="3.40.50.2000">
    <property type="entry name" value="Glycogen Phosphorylase B"/>
    <property type="match status" value="2"/>
</dbReference>
<dbReference type="InterPro" id="IPR028098">
    <property type="entry name" value="Glyco_trans_4-like_N"/>
</dbReference>
<feature type="domain" description="Glycosyl transferase family 1" evidence="3">
    <location>
        <begin position="194"/>
        <end position="346"/>
    </location>
</feature>
<dbReference type="PANTHER" id="PTHR12526:SF510">
    <property type="entry name" value="D-INOSITOL 3-PHOSPHATE GLYCOSYLTRANSFERASE"/>
    <property type="match status" value="1"/>
</dbReference>
<dbReference type="Proteomes" id="UP001239462">
    <property type="component" value="Unassembled WGS sequence"/>
</dbReference>
<dbReference type="SUPFAM" id="SSF53756">
    <property type="entry name" value="UDP-Glycosyltransferase/glycogen phosphorylase"/>
    <property type="match status" value="1"/>
</dbReference>
<comment type="caution">
    <text evidence="5">The sequence shown here is derived from an EMBL/GenBank/DDBJ whole genome shotgun (WGS) entry which is preliminary data.</text>
</comment>
<dbReference type="GO" id="GO:0016757">
    <property type="term" value="F:glycosyltransferase activity"/>
    <property type="evidence" value="ECO:0007669"/>
    <property type="project" value="UniProtKB-KW"/>
</dbReference>
<sequence length="387" mass="42865">MKITCCIHSLSGGGAERVMAGLANDLFCRGHDVSLVTYFADDARSLSIEPGVLRACLNLDVTGQTENRTSPRSGIDRIRQIRSRITTLAKVIERQSPDVVLSFCDRMNLDVLLALRGRGLPVMVCERSDPASQGLGLVWNWMRSRLYRQATTVVALTPTAKDYLRRFSNHVIVIPSAIKTPTSYSNREIACANRTIVAAGRLESEKGFDRLIAAFARATQGHPDWKLVLYGDGSLRRQLQRQATELGINDRFEMPGWVRPLQPHLAEATIFCLSSHYEGFPSVLLESMSLGVPSISVDCESGPREIIDHGRNAWLVENETPALAAGIRYLIDHAETRESLGHHGREIIERFGWDKMVDRYETALARISSSTADAPSGANRTERPPGV</sequence>
<keyword evidence="2 5" id="KW-0808">Transferase</keyword>
<dbReference type="CDD" id="cd03820">
    <property type="entry name" value="GT4_AmsD-like"/>
    <property type="match status" value="1"/>
</dbReference>
<evidence type="ECO:0000259" key="3">
    <source>
        <dbReference type="Pfam" id="PF00534"/>
    </source>
</evidence>
<proteinExistence type="predicted"/>
<evidence type="ECO:0000259" key="4">
    <source>
        <dbReference type="Pfam" id="PF13439"/>
    </source>
</evidence>
<dbReference type="EC" id="2.4.-.-" evidence="5"/>
<protein>
    <submittedName>
        <fullName evidence="5">Glycosyltransferase family 4 protein</fullName>
        <ecNumber evidence="5">2.4.-.-</ecNumber>
    </submittedName>
</protein>